<dbReference type="EC" id="5.6.2.3" evidence="9"/>
<dbReference type="Pfam" id="PF00772">
    <property type="entry name" value="DnaB"/>
    <property type="match status" value="1"/>
</dbReference>
<dbReference type="GO" id="GO:0003677">
    <property type="term" value="F:DNA binding"/>
    <property type="evidence" value="ECO:0007669"/>
    <property type="project" value="UniProtKB-KW"/>
</dbReference>
<evidence type="ECO:0000256" key="8">
    <source>
        <dbReference type="ARBA" id="ARBA00023235"/>
    </source>
</evidence>
<dbReference type="SUPFAM" id="SSF52540">
    <property type="entry name" value="P-loop containing nucleoside triphosphate hydrolases"/>
    <property type="match status" value="1"/>
</dbReference>
<dbReference type="GO" id="GO:0043139">
    <property type="term" value="F:5'-3' DNA helicase activity"/>
    <property type="evidence" value="ECO:0007669"/>
    <property type="project" value="UniProtKB-EC"/>
</dbReference>
<keyword evidence="3" id="KW-0547">Nucleotide-binding</keyword>
<evidence type="ECO:0000256" key="1">
    <source>
        <dbReference type="ARBA" id="ARBA00008428"/>
    </source>
</evidence>
<accession>A0A1Z1MEF1</accession>
<keyword evidence="12" id="KW-0934">Plastid</keyword>
<dbReference type="InterPro" id="IPR027417">
    <property type="entry name" value="P-loop_NTPase"/>
</dbReference>
<dbReference type="GO" id="GO:0006260">
    <property type="term" value="P:DNA replication"/>
    <property type="evidence" value="ECO:0007669"/>
    <property type="project" value="UniProtKB-KW"/>
</dbReference>
<dbReference type="PROSITE" id="PS50818">
    <property type="entry name" value="INTEIN_C_TER"/>
    <property type="match status" value="1"/>
</dbReference>
<dbReference type="Gene3D" id="1.10.860.10">
    <property type="entry name" value="DNAb Helicase, Chain A"/>
    <property type="match status" value="1"/>
</dbReference>
<dbReference type="InterPro" id="IPR007694">
    <property type="entry name" value="DNA_helicase_DnaB-like_C"/>
</dbReference>
<evidence type="ECO:0000256" key="4">
    <source>
        <dbReference type="ARBA" id="ARBA00022801"/>
    </source>
</evidence>
<geneLocation type="chloroplast" evidence="12"/>
<feature type="domain" description="SF4 helicase" evidence="11">
    <location>
        <begin position="545"/>
        <end position="604"/>
    </location>
</feature>
<name>A0A1Z1MEF1_9FLOR</name>
<keyword evidence="6" id="KW-0067">ATP-binding</keyword>
<comment type="similarity">
    <text evidence="1">Belongs to the helicase family. DnaB subfamily.</text>
</comment>
<dbReference type="InterPro" id="IPR016136">
    <property type="entry name" value="DNA_helicase_N/primase_C"/>
</dbReference>
<feature type="domain" description="SF4 helicase" evidence="11">
    <location>
        <begin position="194"/>
        <end position="402"/>
    </location>
</feature>
<dbReference type="PANTHER" id="PTHR30153">
    <property type="entry name" value="REPLICATIVE DNA HELICASE DNAB"/>
    <property type="match status" value="1"/>
</dbReference>
<evidence type="ECO:0000256" key="2">
    <source>
        <dbReference type="ARBA" id="ARBA00022705"/>
    </source>
</evidence>
<dbReference type="Pfam" id="PF03796">
    <property type="entry name" value="DnaB_C"/>
    <property type="match status" value="1"/>
</dbReference>
<dbReference type="GO" id="GO:0016787">
    <property type="term" value="F:hydrolase activity"/>
    <property type="evidence" value="ECO:0007669"/>
    <property type="project" value="UniProtKB-KW"/>
</dbReference>
<dbReference type="EMBL" id="MF101431">
    <property type="protein sequence ID" value="ARW64232.1"/>
    <property type="molecule type" value="Genomic_DNA"/>
</dbReference>
<reference evidence="12" key="1">
    <citation type="journal article" date="2017" name="J. Phycol.">
        <title>Analysis of chloroplast genomes and a supermatrix inform reclassification of the Rhodomelaceae (Rhodophyta).</title>
        <authorList>
            <person name="Diaz-Tapia P."/>
            <person name="Maggs C.A."/>
            <person name="West J.A."/>
            <person name="Verbruggen H."/>
        </authorList>
    </citation>
    <scope>NUCLEOTIDE SEQUENCE</scope>
    <source>
        <strain evidence="12">PD745</strain>
    </source>
</reference>
<evidence type="ECO:0000256" key="9">
    <source>
        <dbReference type="ARBA" id="ARBA00044969"/>
    </source>
</evidence>
<sequence>MNTLFKHRSIPQNYLAEEILLGSIIIYPKIINYTKNIIKKEYFFLEFNEIIYIALIEHNIKENNILHLFYKLKSSKILQQVGGYRKIISIMRQSQIFINSSNIRNYIEKLIQSLHTTYIKRLVIQYGYNIIKLGYLPLFNNRYIYKKILFYTKFLENQIEKYNEKNLQVTNFKDLLSLKLLEIQNPTICYRNSLKASNKVIKSGLNNLDDITNGLPRGNLIIIAGRPSAGKTSLAINIAYNLFFYQKVSVCLFSLEMSSTEILNKIVCISCKINITTDQHIQLTKIIWHNIAKVCKKLLENNIYINDKYNLGIHDIEYITKSLKRKNINIHLIIIDYLQLIEFSLTDIRQLNRSQELGYITRKLKLLAQLLELPIIVLSQLNRNIEIRHDKEPILSDLKESGCIYYKNNIDNILNDINFYNINYSINTLTNLKYIWCQKVQKKYELLIEKSNIYICSKNIFQFLSPKLKLELTYNHKSLSRITWIQVNAFMRLTTVISICIKRIYIIIYKVFVSKINYLKYFYTYDINFNNQFHFSSNKIVLHNSIEQDSDIIMILHNKITNNQYNKEKIIDIKICKNRNGQTGSCEVLFDPETVTFKSINDKIIT</sequence>
<dbReference type="InterPro" id="IPR030934">
    <property type="entry name" value="Intein_C"/>
</dbReference>
<evidence type="ECO:0000256" key="7">
    <source>
        <dbReference type="ARBA" id="ARBA00023125"/>
    </source>
</evidence>
<organism evidence="12">
    <name type="scientific">Chondria sp.</name>
    <name type="common">in: red algae</name>
    <dbReference type="NCBI Taxonomy" id="1982705"/>
    <lineage>
        <taxon>Eukaryota</taxon>
        <taxon>Rhodophyta</taxon>
        <taxon>Florideophyceae</taxon>
        <taxon>Rhodymeniophycidae</taxon>
        <taxon>Ceramiales</taxon>
        <taxon>Rhodomelaceae</taxon>
        <taxon>Chondrieae</taxon>
        <taxon>Chondria</taxon>
    </lineage>
</organism>
<comment type="catalytic activity">
    <reaction evidence="10">
        <text>ATP + H2O = ADP + phosphate + H(+)</text>
        <dbReference type="Rhea" id="RHEA:13065"/>
        <dbReference type="ChEBI" id="CHEBI:15377"/>
        <dbReference type="ChEBI" id="CHEBI:15378"/>
        <dbReference type="ChEBI" id="CHEBI:30616"/>
        <dbReference type="ChEBI" id="CHEBI:43474"/>
        <dbReference type="ChEBI" id="CHEBI:456216"/>
        <dbReference type="EC" id="5.6.2.3"/>
    </reaction>
</comment>
<dbReference type="PANTHER" id="PTHR30153:SF2">
    <property type="entry name" value="REPLICATIVE DNA HELICASE"/>
    <property type="match status" value="1"/>
</dbReference>
<protein>
    <recommendedName>
        <fullName evidence="9">DNA 5'-3' helicase</fullName>
        <ecNumber evidence="9">5.6.2.3</ecNumber>
    </recommendedName>
</protein>
<keyword evidence="7" id="KW-0238">DNA-binding</keyword>
<dbReference type="GO" id="GO:0005524">
    <property type="term" value="F:ATP binding"/>
    <property type="evidence" value="ECO:0007669"/>
    <property type="project" value="UniProtKB-KW"/>
</dbReference>
<proteinExistence type="inferred from homology"/>
<dbReference type="Gene3D" id="3.40.50.300">
    <property type="entry name" value="P-loop containing nucleotide triphosphate hydrolases"/>
    <property type="match status" value="2"/>
</dbReference>
<keyword evidence="8" id="KW-0413">Isomerase</keyword>
<dbReference type="PROSITE" id="PS51199">
    <property type="entry name" value="SF4_HELICASE"/>
    <property type="match status" value="2"/>
</dbReference>
<keyword evidence="12" id="KW-0150">Chloroplast</keyword>
<dbReference type="InterPro" id="IPR036185">
    <property type="entry name" value="DNA_heli_DnaB-like_N_sf"/>
</dbReference>
<dbReference type="SUPFAM" id="SSF48024">
    <property type="entry name" value="N-terminal domain of DnaB helicase"/>
    <property type="match status" value="1"/>
</dbReference>
<gene>
    <name evidence="12" type="primary">dnaB</name>
</gene>
<evidence type="ECO:0000256" key="5">
    <source>
        <dbReference type="ARBA" id="ARBA00022806"/>
    </source>
</evidence>
<evidence type="ECO:0000256" key="10">
    <source>
        <dbReference type="ARBA" id="ARBA00048954"/>
    </source>
</evidence>
<keyword evidence="5 12" id="KW-0347">Helicase</keyword>
<keyword evidence="2" id="KW-0235">DNA replication</keyword>
<evidence type="ECO:0000256" key="6">
    <source>
        <dbReference type="ARBA" id="ARBA00022840"/>
    </source>
</evidence>
<dbReference type="GO" id="GO:0005829">
    <property type="term" value="C:cytosol"/>
    <property type="evidence" value="ECO:0007669"/>
    <property type="project" value="TreeGrafter"/>
</dbReference>
<dbReference type="AlphaFoldDB" id="A0A1Z1MEF1"/>
<dbReference type="InterPro" id="IPR007693">
    <property type="entry name" value="DNA_helicase_DnaB-like_N"/>
</dbReference>
<keyword evidence="4" id="KW-0378">Hydrolase</keyword>
<evidence type="ECO:0000256" key="3">
    <source>
        <dbReference type="ARBA" id="ARBA00022741"/>
    </source>
</evidence>
<evidence type="ECO:0000313" key="12">
    <source>
        <dbReference type="EMBL" id="ARW64232.1"/>
    </source>
</evidence>
<evidence type="ECO:0000259" key="11">
    <source>
        <dbReference type="PROSITE" id="PS51199"/>
    </source>
</evidence>